<keyword evidence="4 8" id="KW-1003">Cell membrane</keyword>
<evidence type="ECO:0000256" key="2">
    <source>
        <dbReference type="ARBA" id="ARBA00009142"/>
    </source>
</evidence>
<evidence type="ECO:0000256" key="4">
    <source>
        <dbReference type="ARBA" id="ARBA00022475"/>
    </source>
</evidence>
<dbReference type="HOGENOM" id="CLU_045498_2_3_9"/>
<dbReference type="Pfam" id="PF01925">
    <property type="entry name" value="TauE"/>
    <property type="match status" value="1"/>
</dbReference>
<evidence type="ECO:0000313" key="9">
    <source>
        <dbReference type="EMBL" id="KIS24653.1"/>
    </source>
</evidence>
<dbReference type="InterPro" id="IPR052017">
    <property type="entry name" value="TSUP"/>
</dbReference>
<name>A0A0D1A1I3_CLOBO</name>
<proteinExistence type="inferred from homology"/>
<feature type="transmembrane region" description="Helical" evidence="8">
    <location>
        <begin position="137"/>
        <end position="166"/>
    </location>
</feature>
<dbReference type="OrthoDB" id="554695at2"/>
<dbReference type="Proteomes" id="UP000032250">
    <property type="component" value="Unassembled WGS sequence"/>
</dbReference>
<dbReference type="RefSeq" id="WP_003484130.1">
    <property type="nucleotide sequence ID" value="NZ_JXSU01000007.1"/>
</dbReference>
<dbReference type="AlphaFoldDB" id="A0A0D1A1I3"/>
<accession>A0A0D1A1I3</accession>
<organism evidence="9 10">
    <name type="scientific">Clostridium botulinum B2 450</name>
    <dbReference type="NCBI Taxonomy" id="1379739"/>
    <lineage>
        <taxon>Bacteria</taxon>
        <taxon>Bacillati</taxon>
        <taxon>Bacillota</taxon>
        <taxon>Clostridia</taxon>
        <taxon>Eubacteriales</taxon>
        <taxon>Clostridiaceae</taxon>
        <taxon>Clostridium</taxon>
    </lineage>
</organism>
<keyword evidence="3" id="KW-0813">Transport</keyword>
<evidence type="ECO:0000256" key="1">
    <source>
        <dbReference type="ARBA" id="ARBA00004651"/>
    </source>
</evidence>
<reference evidence="9 10" key="1">
    <citation type="submission" date="2014-06" db="EMBL/GenBank/DDBJ databases">
        <title>Genome characterization of distinct group I Clostridium botulinum lineages.</title>
        <authorList>
            <person name="Giordani F."/>
            <person name="Anselmo A."/>
            <person name="Fillo S."/>
            <person name="Palozzi A.M."/>
            <person name="Fortunato A."/>
            <person name="Gentile B."/>
            <person name="Ciammaruconi A."/>
            <person name="Anniballi F."/>
            <person name="De Medici D."/>
            <person name="Lista F."/>
        </authorList>
    </citation>
    <scope>NUCLEOTIDE SEQUENCE [LARGE SCALE GENOMIC DNA]</scope>
    <source>
        <strain evidence="9 10">B2 450</strain>
    </source>
</reference>
<evidence type="ECO:0000256" key="3">
    <source>
        <dbReference type="ARBA" id="ARBA00022448"/>
    </source>
</evidence>
<keyword evidence="7 8" id="KW-0472">Membrane</keyword>
<dbReference type="PANTHER" id="PTHR30269">
    <property type="entry name" value="TRANSMEMBRANE PROTEIN YFCA"/>
    <property type="match status" value="1"/>
</dbReference>
<comment type="subcellular location">
    <subcellularLocation>
        <location evidence="1 8">Cell membrane</location>
        <topology evidence="1 8">Multi-pass membrane protein</topology>
    </subcellularLocation>
</comment>
<comment type="caution">
    <text evidence="9">The sequence shown here is derived from an EMBL/GenBank/DDBJ whole genome shotgun (WGS) entry which is preliminary data.</text>
</comment>
<keyword evidence="5 8" id="KW-0812">Transmembrane</keyword>
<dbReference type="GO" id="GO:0005886">
    <property type="term" value="C:plasma membrane"/>
    <property type="evidence" value="ECO:0007669"/>
    <property type="project" value="UniProtKB-SubCell"/>
</dbReference>
<evidence type="ECO:0000313" key="10">
    <source>
        <dbReference type="Proteomes" id="UP000032250"/>
    </source>
</evidence>
<feature type="transmembrane region" description="Helical" evidence="8">
    <location>
        <begin position="99"/>
        <end position="116"/>
    </location>
</feature>
<protein>
    <recommendedName>
        <fullName evidence="8">Probable membrane transporter protein</fullName>
    </recommendedName>
</protein>
<evidence type="ECO:0000256" key="7">
    <source>
        <dbReference type="ARBA" id="ARBA00023136"/>
    </source>
</evidence>
<feature type="transmembrane region" description="Helical" evidence="8">
    <location>
        <begin position="74"/>
        <end position="93"/>
    </location>
</feature>
<dbReference type="PANTHER" id="PTHR30269:SF0">
    <property type="entry name" value="MEMBRANE TRANSPORTER PROTEIN YFCA-RELATED"/>
    <property type="match status" value="1"/>
</dbReference>
<sequence length="250" mass="26467">MFTILLLCFAGFLAAIIDAIAGGGGLITIPAYLMAGVPPHMALGTNKLCATCSSLTSCFNFAQSGKINLKLFKILAPFSLIGAILGVNAVMGIDANCLNIIVLILLVIVALFSLFSKNVGLKNNFHGLNKKNTLLGIFLSFSVGFYTGFFGPGTGAFMMIGLIGIFKFDFVRASGNSKSLTTISNMASLILFAFHRQINYKLAIPVSLAMIIGAKLGTKIALNKGSKVIKPVFTTISLLIAIKVLYQTIA</sequence>
<dbReference type="EMBL" id="JXSU01000007">
    <property type="protein sequence ID" value="KIS24653.1"/>
    <property type="molecule type" value="Genomic_DNA"/>
</dbReference>
<dbReference type="InterPro" id="IPR002781">
    <property type="entry name" value="TM_pro_TauE-like"/>
</dbReference>
<evidence type="ECO:0000256" key="6">
    <source>
        <dbReference type="ARBA" id="ARBA00022989"/>
    </source>
</evidence>
<evidence type="ECO:0000256" key="5">
    <source>
        <dbReference type="ARBA" id="ARBA00022692"/>
    </source>
</evidence>
<comment type="similarity">
    <text evidence="2 8">Belongs to the 4-toluene sulfonate uptake permease (TSUP) (TC 2.A.102) family.</text>
</comment>
<dbReference type="PATRIC" id="fig|1379739.3.peg.3213"/>
<keyword evidence="6 8" id="KW-1133">Transmembrane helix</keyword>
<gene>
    <name evidence="9" type="ORF">N495_14100</name>
</gene>
<evidence type="ECO:0000256" key="8">
    <source>
        <dbReference type="RuleBase" id="RU363041"/>
    </source>
</evidence>